<sequence>MTGLARFDSLFKNDLPVKRQLLIIPTWRDWITNDEIFEKSE</sequence>
<gene>
    <name evidence="1" type="ORF">S101258_01599</name>
</gene>
<protein>
    <submittedName>
        <fullName evidence="1">CDP-glycerol glycerophosphotransferase</fullName>
        <ecNumber evidence="1">2.7.8.12</ecNumber>
    </submittedName>
</protein>
<evidence type="ECO:0000313" key="1">
    <source>
        <dbReference type="EMBL" id="POD85069.1"/>
    </source>
</evidence>
<dbReference type="Proteomes" id="UP000236990">
    <property type="component" value="Unassembled WGS sequence"/>
</dbReference>
<proteinExistence type="predicted"/>
<dbReference type="EC" id="2.7.8.12" evidence="1"/>
<accession>A0A2S3U5X0</accession>
<dbReference type="AlphaFoldDB" id="A0A2S3U5X0"/>
<evidence type="ECO:0000313" key="2">
    <source>
        <dbReference type="Proteomes" id="UP000236990"/>
    </source>
</evidence>
<dbReference type="EMBL" id="NKCZ01000100">
    <property type="protein sequence ID" value="POD85069.1"/>
    <property type="molecule type" value="Genomic_DNA"/>
</dbReference>
<name>A0A2S3U5X0_LACPN</name>
<dbReference type="GO" id="GO:0047355">
    <property type="term" value="F:CDP-glycerol glycerophosphotransferase activity"/>
    <property type="evidence" value="ECO:0007669"/>
    <property type="project" value="UniProtKB-EC"/>
</dbReference>
<reference evidence="1 2" key="1">
    <citation type="submission" date="2017-06" db="EMBL/GenBank/DDBJ databases">
        <title>Genome sequence of Lactobacillus plantarum subsp. plantarum strain SRCM101258.</title>
        <authorList>
            <person name="Cho S.H."/>
        </authorList>
    </citation>
    <scope>NUCLEOTIDE SEQUENCE [LARGE SCALE GENOMIC DNA]</scope>
    <source>
        <strain evidence="1 2">SRCM101258</strain>
    </source>
</reference>
<comment type="caution">
    <text evidence="1">The sequence shown here is derived from an EMBL/GenBank/DDBJ whole genome shotgun (WGS) entry which is preliminary data.</text>
</comment>
<organism evidence="1 2">
    <name type="scientific">Lactiplantibacillus plantarum subsp. plantarum</name>
    <dbReference type="NCBI Taxonomy" id="337330"/>
    <lineage>
        <taxon>Bacteria</taxon>
        <taxon>Bacillati</taxon>
        <taxon>Bacillota</taxon>
        <taxon>Bacilli</taxon>
        <taxon>Lactobacillales</taxon>
        <taxon>Lactobacillaceae</taxon>
        <taxon>Lactiplantibacillus</taxon>
    </lineage>
</organism>
<keyword evidence="1" id="KW-0808">Transferase</keyword>